<dbReference type="EMBL" id="JAWNGA010000004">
    <property type="protein sequence ID" value="MDY5132791.1"/>
    <property type="molecule type" value="Genomic_DNA"/>
</dbReference>
<feature type="domain" description="Dihydroxy-acid/6-phosphogluconate dehydratase C-terminal" evidence="8">
    <location>
        <begin position="470"/>
        <end position="606"/>
    </location>
</feature>
<evidence type="ECO:0000256" key="4">
    <source>
        <dbReference type="ARBA" id="ARBA00023239"/>
    </source>
</evidence>
<dbReference type="Gene3D" id="3.50.30.80">
    <property type="entry name" value="IlvD/EDD C-terminal domain-like"/>
    <property type="match status" value="1"/>
</dbReference>
<comment type="similarity">
    <text evidence="1">Belongs to the IlvD/Edd family.</text>
</comment>
<accession>A0ABU5G9N0</accession>
<protein>
    <submittedName>
        <fullName evidence="9">YjhG/YagF family D-xylonate dehydratase</fullName>
        <ecNumber evidence="9">4.2.1.82</ecNumber>
    </submittedName>
</protein>
<evidence type="ECO:0000256" key="2">
    <source>
        <dbReference type="ARBA" id="ARBA00022714"/>
    </source>
</evidence>
<sequence length="688" mass="73479">MYDGIIGETSGDDSARSEAGGNQNDGNPTQTFRNIYNETDPELYNVETHAEGPRGRLPITAQQLRYEPSGVLFRQTQNVGMGWAPGEQINSDVAIISTMGGMRREDGTPVALGLHTGHFELNELVRCASEELATHNRIPYAMYVSDPCDGRSQGTVAMFDSLPYRNDASQTMRRLIRSLPTRKATLGIASCDKGLPATMMALVAQLDIPTILIPGGSTKMPIGGEDLGTVQTIGIRYASGEITLDYATEAGCRSCASGGGGCQFLGIAGTSQVVAEALGLAIPHSALCPSGTPIWRAIGRESARALSALMDAGLTTRDYITDKAIENAMIMHAAFGGSTNLVLHLTAIAHSAGLNMPTVDDWASINKRVPRIVSVTPNGPVHFPTGMVFKAGGVAEAMLRIRDLGLLHEDALTVTGRTLGENLDWWERSERRRLCQESLLRDNHVRAEDIIMTPEGARENGLTSTVTFPVGNIAPQGSIVKSTAIDPTVVGENGIFHHVGPVRMFTREKHAMAALKDGKITAGDIIVISGVGPRGTGMEETYQLTSALKKLPYGKHVSLITDARFSGVSTGACFGHVGPEALAGGPIGKLREGDLIEIVVDTVNLEGSLNYIGDDASRPLSPKEGARVLAQRNPHPDLSPDEDLPADTRLWAALQDASGGMWRGCVYDVDKIIETLEAGKKALSREKK</sequence>
<evidence type="ECO:0000256" key="3">
    <source>
        <dbReference type="ARBA" id="ARBA00023014"/>
    </source>
</evidence>
<keyword evidence="3" id="KW-0411">Iron-sulfur</keyword>
<organism evidence="9 10">
    <name type="scientific">Actinotignum urinale</name>
    <dbReference type="NCBI Taxonomy" id="190146"/>
    <lineage>
        <taxon>Bacteria</taxon>
        <taxon>Bacillati</taxon>
        <taxon>Actinomycetota</taxon>
        <taxon>Actinomycetes</taxon>
        <taxon>Actinomycetales</taxon>
        <taxon>Actinomycetaceae</taxon>
        <taxon>Actinotignum</taxon>
    </lineage>
</organism>
<comment type="caution">
    <text evidence="9">The sequence shown here is derived from an EMBL/GenBank/DDBJ whole genome shotgun (WGS) entry which is preliminary data.</text>
</comment>
<keyword evidence="10" id="KW-1185">Reference proteome</keyword>
<gene>
    <name evidence="9" type="ORF">R6G86_03390</name>
</gene>
<keyword evidence="4 9" id="KW-0456">Lyase</keyword>
<evidence type="ECO:0000313" key="10">
    <source>
        <dbReference type="Proteomes" id="UP001275049"/>
    </source>
</evidence>
<dbReference type="InterPro" id="IPR042096">
    <property type="entry name" value="Dihydro-acid_dehy_C"/>
</dbReference>
<dbReference type="Pfam" id="PF24877">
    <property type="entry name" value="ILV_EDD_C"/>
    <property type="match status" value="1"/>
</dbReference>
<feature type="compositionally biased region" description="Polar residues" evidence="6">
    <location>
        <begin position="20"/>
        <end position="34"/>
    </location>
</feature>
<evidence type="ECO:0000256" key="1">
    <source>
        <dbReference type="ARBA" id="ARBA00006486"/>
    </source>
</evidence>
<keyword evidence="2" id="KW-0479">Metal-binding</keyword>
<keyword evidence="2" id="KW-0408">Iron</keyword>
<feature type="region of interest" description="Disordered" evidence="6">
    <location>
        <begin position="1"/>
        <end position="34"/>
    </location>
</feature>
<dbReference type="PROSITE" id="PS00886">
    <property type="entry name" value="ILVD_EDD_1"/>
    <property type="match status" value="1"/>
</dbReference>
<dbReference type="EC" id="4.2.1.82" evidence="9"/>
<dbReference type="RefSeq" id="WP_320755068.1">
    <property type="nucleotide sequence ID" value="NZ_JAWNGA010000004.1"/>
</dbReference>
<evidence type="ECO:0000313" key="9">
    <source>
        <dbReference type="EMBL" id="MDY5132791.1"/>
    </source>
</evidence>
<dbReference type="Pfam" id="PF00920">
    <property type="entry name" value="ILVD_EDD_N"/>
    <property type="match status" value="1"/>
</dbReference>
<dbReference type="PANTHER" id="PTHR43661:SF3">
    <property type="entry name" value="D-XYLONATE DEHYDRATASE YAGF-RELATED"/>
    <property type="match status" value="1"/>
</dbReference>
<reference evidence="9 10" key="1">
    <citation type="submission" date="2023-10" db="EMBL/GenBank/DDBJ databases">
        <title>Whole Genome based description of the genera Actinobaculum and Actinotignum reveals a complex phylogenetic relationship within the species included in the genus Actinotignum.</title>
        <authorList>
            <person name="Jensen C.S."/>
            <person name="Dargis R."/>
            <person name="Kemp M."/>
            <person name="Christensen J.J."/>
        </authorList>
    </citation>
    <scope>NUCLEOTIDE SEQUENCE [LARGE SCALE GENOMIC DNA]</scope>
    <source>
        <strain evidence="9 10">SLA_B974</strain>
    </source>
</reference>
<keyword evidence="5" id="KW-0028">Amino-acid biosynthesis</keyword>
<dbReference type="Proteomes" id="UP001275049">
    <property type="component" value="Unassembled WGS sequence"/>
</dbReference>
<keyword evidence="5" id="KW-0100">Branched-chain amino acid biosynthesis</keyword>
<dbReference type="PROSITE" id="PS00887">
    <property type="entry name" value="ILVD_EDD_2"/>
    <property type="match status" value="1"/>
</dbReference>
<dbReference type="InterPro" id="IPR056740">
    <property type="entry name" value="ILV_EDD_C"/>
</dbReference>
<dbReference type="NCBIfam" id="TIGR03432">
    <property type="entry name" value="yjhG_yagF"/>
    <property type="match status" value="1"/>
</dbReference>
<dbReference type="SUPFAM" id="SSF143975">
    <property type="entry name" value="IlvD/EDD N-terminal domain-like"/>
    <property type="match status" value="1"/>
</dbReference>
<dbReference type="InterPro" id="IPR037237">
    <property type="entry name" value="IlvD/EDD_N"/>
</dbReference>
<dbReference type="GO" id="GO:0050401">
    <property type="term" value="F:xylonate dehydratase activity"/>
    <property type="evidence" value="ECO:0007669"/>
    <property type="project" value="UniProtKB-EC"/>
</dbReference>
<dbReference type="InterPro" id="IPR017798">
    <property type="entry name" value="Dehydratase_YjhG/YagF"/>
</dbReference>
<evidence type="ECO:0000259" key="7">
    <source>
        <dbReference type="Pfam" id="PF00920"/>
    </source>
</evidence>
<feature type="domain" description="Dihydroxy-acid/6-phosphogluconate dehydratase N-terminal" evidence="7">
    <location>
        <begin position="114"/>
        <end position="422"/>
    </location>
</feature>
<evidence type="ECO:0000259" key="8">
    <source>
        <dbReference type="Pfam" id="PF24877"/>
    </source>
</evidence>
<dbReference type="SUPFAM" id="SSF52016">
    <property type="entry name" value="LeuD/IlvD-like"/>
    <property type="match status" value="1"/>
</dbReference>
<dbReference type="InterPro" id="IPR020558">
    <property type="entry name" value="DiOHA_6PGluconate_deHydtase_CS"/>
</dbReference>
<evidence type="ECO:0000256" key="6">
    <source>
        <dbReference type="SAM" id="MobiDB-lite"/>
    </source>
</evidence>
<evidence type="ECO:0000256" key="5">
    <source>
        <dbReference type="ARBA" id="ARBA00023304"/>
    </source>
</evidence>
<proteinExistence type="inferred from homology"/>
<keyword evidence="2" id="KW-0001">2Fe-2S</keyword>
<dbReference type="PANTHER" id="PTHR43661">
    <property type="entry name" value="D-XYLONATE DEHYDRATASE"/>
    <property type="match status" value="1"/>
</dbReference>
<dbReference type="InterPro" id="IPR000581">
    <property type="entry name" value="ILV_EDD_N"/>
</dbReference>
<name>A0ABU5G9N0_9ACTO</name>